<sequence>MSGDDASGADSAVAGANTTPAPQHDAGANTTPATPDARVGGRACRGAVGNALGAPPRPREEMRDSPTRLERPLLYVMSLFYTVAGVTHFLVPGAYERVVPPSFPRPLALVYLSGVAEVVLGVGVAVRRTRRVSAWGLVALLVAVFPANVYMATHDIAAEMVPDRAAGVARAAAWLRLPLQGALVLWAWWYTRPTLAGE</sequence>
<accession>V4GVN8</accession>
<dbReference type="PATRIC" id="fig|1324957.4.peg.890"/>
<dbReference type="PANTHER" id="PTHR36974:SF1">
    <property type="entry name" value="DOXX FAMILY MEMBRANE PROTEIN"/>
    <property type="match status" value="1"/>
</dbReference>
<evidence type="ECO:0000313" key="3">
    <source>
        <dbReference type="EMBL" id="ESP89226.1"/>
    </source>
</evidence>
<evidence type="ECO:0000256" key="2">
    <source>
        <dbReference type="SAM" id="Phobius"/>
    </source>
</evidence>
<gene>
    <name evidence="3" type="ORF">K933_04391</name>
</gene>
<name>V4GVN8_9EURY</name>
<feature type="compositionally biased region" description="Low complexity" evidence="1">
    <location>
        <begin position="1"/>
        <end position="16"/>
    </location>
</feature>
<feature type="transmembrane region" description="Helical" evidence="2">
    <location>
        <begin position="107"/>
        <end position="126"/>
    </location>
</feature>
<feature type="transmembrane region" description="Helical" evidence="2">
    <location>
        <begin position="73"/>
        <end position="95"/>
    </location>
</feature>
<organism evidence="3 4">
    <name type="scientific">Candidatus Halobonum tyrrellensis G22</name>
    <dbReference type="NCBI Taxonomy" id="1324957"/>
    <lineage>
        <taxon>Archaea</taxon>
        <taxon>Methanobacteriati</taxon>
        <taxon>Methanobacteriota</taxon>
        <taxon>Stenosarchaea group</taxon>
        <taxon>Halobacteria</taxon>
        <taxon>Halobacteriales</taxon>
        <taxon>Haloferacaceae</taxon>
        <taxon>Candidatus Halobonum</taxon>
    </lineage>
</organism>
<protein>
    <recommendedName>
        <fullName evidence="5">Fjo21</fullName>
    </recommendedName>
</protein>
<keyword evidence="2" id="KW-0472">Membrane</keyword>
<comment type="caution">
    <text evidence="3">The sequence shown here is derived from an EMBL/GenBank/DDBJ whole genome shotgun (WGS) entry which is preliminary data.</text>
</comment>
<feature type="region of interest" description="Disordered" evidence="1">
    <location>
        <begin position="1"/>
        <end position="41"/>
    </location>
</feature>
<feature type="transmembrane region" description="Helical" evidence="2">
    <location>
        <begin position="171"/>
        <end position="190"/>
    </location>
</feature>
<dbReference type="STRING" id="1324957.K933_04391"/>
<dbReference type="eggNOG" id="arCOG08977">
    <property type="taxonomic scope" value="Archaea"/>
</dbReference>
<proteinExistence type="predicted"/>
<evidence type="ECO:0000313" key="4">
    <source>
        <dbReference type="Proteomes" id="UP000017840"/>
    </source>
</evidence>
<dbReference type="PANTHER" id="PTHR36974">
    <property type="entry name" value="MEMBRANE PROTEIN-RELATED"/>
    <property type="match status" value="1"/>
</dbReference>
<dbReference type="AlphaFoldDB" id="V4GVN8"/>
<evidence type="ECO:0008006" key="5">
    <source>
        <dbReference type="Google" id="ProtNLM"/>
    </source>
</evidence>
<dbReference type="EMBL" id="ASGZ01000013">
    <property type="protein sequence ID" value="ESP89226.1"/>
    <property type="molecule type" value="Genomic_DNA"/>
</dbReference>
<reference evidence="3 4" key="1">
    <citation type="journal article" date="2013" name="Genome Announc.">
        <title>Draft Genome Sequence of 'Candidatus Halobonum tyrrellensis' Strain G22, Isolated from the Hypersaline Waters of Lake Tyrrell, Australia.</title>
        <authorList>
            <person name="Ugalde J.A."/>
            <person name="Narasingarao P."/>
            <person name="Kuo S."/>
            <person name="Podell S."/>
            <person name="Allen E.E."/>
        </authorList>
    </citation>
    <scope>NUCLEOTIDE SEQUENCE [LARGE SCALE GENOMIC DNA]</scope>
    <source>
        <strain evidence="3 4">G22</strain>
    </source>
</reference>
<feature type="transmembrane region" description="Helical" evidence="2">
    <location>
        <begin position="133"/>
        <end position="151"/>
    </location>
</feature>
<keyword evidence="2" id="KW-1133">Transmembrane helix</keyword>
<evidence type="ECO:0000256" key="1">
    <source>
        <dbReference type="SAM" id="MobiDB-lite"/>
    </source>
</evidence>
<keyword evidence="2" id="KW-0812">Transmembrane</keyword>
<keyword evidence="4" id="KW-1185">Reference proteome</keyword>
<dbReference type="Proteomes" id="UP000017840">
    <property type="component" value="Unassembled WGS sequence"/>
</dbReference>